<feature type="domain" description="DinB-like" evidence="1">
    <location>
        <begin position="19"/>
        <end position="146"/>
    </location>
</feature>
<sequence length="156" mass="18449">MKHTIDELRRLVIEYTAKISALPEPEFSAKPLPHKWSKKEVLGHLIDSAQNNLRRFICGQYEPFPPHIVYHQDFWVYANAYGHAPKDDVIQLWRLTNERICEILHTMPPENYARTCNTSKDDVQLRTLEWLADDYVKHMKHHLNQIIPGSFDIVYK</sequence>
<dbReference type="Proteomes" id="UP000184212">
    <property type="component" value="Unassembled WGS sequence"/>
</dbReference>
<dbReference type="InterPro" id="IPR024775">
    <property type="entry name" value="DinB-like"/>
</dbReference>
<organism evidence="2 3">
    <name type="scientific">Chryseolinea serpens</name>
    <dbReference type="NCBI Taxonomy" id="947013"/>
    <lineage>
        <taxon>Bacteria</taxon>
        <taxon>Pseudomonadati</taxon>
        <taxon>Bacteroidota</taxon>
        <taxon>Cytophagia</taxon>
        <taxon>Cytophagales</taxon>
        <taxon>Fulvivirgaceae</taxon>
        <taxon>Chryseolinea</taxon>
    </lineage>
</organism>
<dbReference type="AlphaFoldDB" id="A0A1M5UF16"/>
<evidence type="ECO:0000313" key="3">
    <source>
        <dbReference type="Proteomes" id="UP000184212"/>
    </source>
</evidence>
<evidence type="ECO:0000313" key="2">
    <source>
        <dbReference type="EMBL" id="SHH61530.1"/>
    </source>
</evidence>
<dbReference type="OrthoDB" id="9793216at2"/>
<dbReference type="RefSeq" id="WP_073138740.1">
    <property type="nucleotide sequence ID" value="NZ_FQWQ01000003.1"/>
</dbReference>
<dbReference type="Gene3D" id="1.20.120.450">
    <property type="entry name" value="dinb family like domain"/>
    <property type="match status" value="1"/>
</dbReference>
<reference evidence="2 3" key="1">
    <citation type="submission" date="2016-11" db="EMBL/GenBank/DDBJ databases">
        <authorList>
            <person name="Jaros S."/>
            <person name="Januszkiewicz K."/>
            <person name="Wedrychowicz H."/>
        </authorList>
    </citation>
    <scope>NUCLEOTIDE SEQUENCE [LARGE SCALE GENOMIC DNA]</scope>
    <source>
        <strain evidence="2 3">DSM 24574</strain>
    </source>
</reference>
<keyword evidence="3" id="KW-1185">Reference proteome</keyword>
<evidence type="ECO:0000259" key="1">
    <source>
        <dbReference type="Pfam" id="PF12867"/>
    </source>
</evidence>
<accession>A0A1M5UF16</accession>
<dbReference type="InterPro" id="IPR034660">
    <property type="entry name" value="DinB/YfiT-like"/>
</dbReference>
<name>A0A1M5UF16_9BACT</name>
<gene>
    <name evidence="2" type="ORF">SAMN04488109_4642</name>
</gene>
<proteinExistence type="predicted"/>
<dbReference type="STRING" id="947013.SAMN04488109_4642"/>
<dbReference type="EMBL" id="FQWQ01000003">
    <property type="protein sequence ID" value="SHH61530.1"/>
    <property type="molecule type" value="Genomic_DNA"/>
</dbReference>
<protein>
    <submittedName>
        <fullName evidence="2">DinB superfamily protein</fullName>
    </submittedName>
</protein>
<dbReference type="Pfam" id="PF12867">
    <property type="entry name" value="DinB_2"/>
    <property type="match status" value="1"/>
</dbReference>
<dbReference type="SUPFAM" id="SSF109854">
    <property type="entry name" value="DinB/YfiT-like putative metalloenzymes"/>
    <property type="match status" value="1"/>
</dbReference>